<name>A0A2S0UIS6_9RHOB</name>
<dbReference type="Proteomes" id="UP000244496">
    <property type="component" value="Chromosome"/>
</dbReference>
<feature type="region of interest" description="Disordered" evidence="1">
    <location>
        <begin position="1"/>
        <end position="22"/>
    </location>
</feature>
<feature type="compositionally biased region" description="Basic and acidic residues" evidence="1">
    <location>
        <begin position="9"/>
        <end position="22"/>
    </location>
</feature>
<accession>A0A2S0UIS6</accession>
<evidence type="ECO:0000256" key="1">
    <source>
        <dbReference type="SAM" id="MobiDB-lite"/>
    </source>
</evidence>
<evidence type="ECO:0000313" key="2">
    <source>
        <dbReference type="EMBL" id="AWB47713.1"/>
    </source>
</evidence>
<organism evidence="2 3">
    <name type="scientific">Paragemmobacter aquarius</name>
    <dbReference type="NCBI Taxonomy" id="2169400"/>
    <lineage>
        <taxon>Bacteria</taxon>
        <taxon>Pseudomonadati</taxon>
        <taxon>Pseudomonadota</taxon>
        <taxon>Alphaproteobacteria</taxon>
        <taxon>Rhodobacterales</taxon>
        <taxon>Paracoccaceae</taxon>
        <taxon>Paragemmobacter</taxon>
    </lineage>
</organism>
<protein>
    <submittedName>
        <fullName evidence="2">Uncharacterized protein</fullName>
    </submittedName>
</protein>
<evidence type="ECO:0000313" key="3">
    <source>
        <dbReference type="Proteomes" id="UP000244496"/>
    </source>
</evidence>
<keyword evidence="3" id="KW-1185">Reference proteome</keyword>
<dbReference type="KEGG" id="geh:HYN69_03640"/>
<sequence>MSGHGFRSMRPDHDGKNPDPRTVEAITKAKRGELLPESEIPADFFALRLLPQPPPRPALKAAMLAKHWRLFRCPVVDVL</sequence>
<dbReference type="AlphaFoldDB" id="A0A2S0UIS6"/>
<proteinExistence type="predicted"/>
<gene>
    <name evidence="2" type="ORF">HYN69_03640</name>
</gene>
<dbReference type="EMBL" id="CP028918">
    <property type="protein sequence ID" value="AWB47713.1"/>
    <property type="molecule type" value="Genomic_DNA"/>
</dbReference>
<reference evidence="2 3" key="1">
    <citation type="submission" date="2018-04" db="EMBL/GenBank/DDBJ databases">
        <title>Genome sequencing of Gemmobacter.</title>
        <authorList>
            <person name="Yi H."/>
            <person name="Baek M.-G."/>
        </authorList>
    </citation>
    <scope>NUCLEOTIDE SEQUENCE [LARGE SCALE GENOMIC DNA]</scope>
    <source>
        <strain evidence="2 3">HYN0069</strain>
    </source>
</reference>